<dbReference type="PROSITE" id="PS50111">
    <property type="entry name" value="CHEMOTAXIS_TRANSDUC_2"/>
    <property type="match status" value="1"/>
</dbReference>
<evidence type="ECO:0000256" key="1">
    <source>
        <dbReference type="ARBA" id="ARBA00023224"/>
    </source>
</evidence>
<reference evidence="7" key="1">
    <citation type="submission" date="2022-03" db="EMBL/GenBank/DDBJ databases">
        <title>Identification of a novel bacterium isolated from mangrove sediments.</title>
        <authorList>
            <person name="Pan X."/>
        </authorList>
    </citation>
    <scope>NUCLEOTIDE SEQUENCE</scope>
    <source>
        <strain evidence="7">B2580</strain>
    </source>
</reference>
<dbReference type="Pfam" id="PF00015">
    <property type="entry name" value="MCPsignal"/>
    <property type="match status" value="1"/>
</dbReference>
<sequence>MGDATPGIALAFNQLDEGLTELSARMHSGSQPSSNAEQAGELSRKAAELRSVLLSNAVTSRKSSHDIVTWGEWAMFAFALTAAVNGALALGLARREITRPLQDITAAMLKLADGDNDIVVPGTDDTNEIGDMARSLEVFRRGYLRLERMRADTVEAAKADVEREKEAQRERQEMREQQKASLLKLADQFEQTIGEIVSGVAAASTQLQLTATSMASAAEQSAMQTGEVSAAMNEASTGVTAAAAASDEFAMSINEISRQAATSAELARKATLTAGDADETILALSLSTEQAGEIVKLISTIAHRTNLLALNASIEAARGGEAGRGFAVVASEVKELADRTSKATEEVAQQIRDIQESTACSVAALHAIGKDIEELEATSVSIAAAVDQQSVAGQDLARSIDLAARSADDVTSNIAHVRETSLTTGAAASQVLTSSTELEQQAIILQTQVDQFLRHVRSSDLEGVPGSIDVAVLENISPTIGRMAGSTSTAIPKVA</sequence>
<dbReference type="PROSITE" id="PS50885">
    <property type="entry name" value="HAMP"/>
    <property type="match status" value="1"/>
</dbReference>
<evidence type="ECO:0000259" key="6">
    <source>
        <dbReference type="PROSITE" id="PS50885"/>
    </source>
</evidence>
<dbReference type="RefSeq" id="WP_243994690.1">
    <property type="nucleotide sequence ID" value="NZ_JALHLE010000021.1"/>
</dbReference>
<dbReference type="SUPFAM" id="SSF158472">
    <property type="entry name" value="HAMP domain-like"/>
    <property type="match status" value="1"/>
</dbReference>
<keyword evidence="1 3" id="KW-0807">Transducer</keyword>
<dbReference type="PANTHER" id="PTHR32089:SF112">
    <property type="entry name" value="LYSOZYME-LIKE PROTEIN-RELATED"/>
    <property type="match status" value="1"/>
</dbReference>
<organism evidence="7 8">
    <name type="scientific">Novosphingobium album</name>
    <name type="common">ex Hu et al. 2023</name>
    <dbReference type="NCBI Taxonomy" id="2930093"/>
    <lineage>
        <taxon>Bacteria</taxon>
        <taxon>Pseudomonadati</taxon>
        <taxon>Pseudomonadota</taxon>
        <taxon>Alphaproteobacteria</taxon>
        <taxon>Sphingomonadales</taxon>
        <taxon>Sphingomonadaceae</taxon>
        <taxon>Novosphingobium</taxon>
    </lineage>
</organism>
<comment type="caution">
    <text evidence="7">The sequence shown here is derived from an EMBL/GenBank/DDBJ whole genome shotgun (WGS) entry which is preliminary data.</text>
</comment>
<proteinExistence type="inferred from homology"/>
<dbReference type="SMART" id="SM00283">
    <property type="entry name" value="MA"/>
    <property type="match status" value="1"/>
</dbReference>
<dbReference type="PRINTS" id="PR00260">
    <property type="entry name" value="CHEMTRNSDUCR"/>
</dbReference>
<dbReference type="CDD" id="cd06225">
    <property type="entry name" value="HAMP"/>
    <property type="match status" value="1"/>
</dbReference>
<dbReference type="InterPro" id="IPR004089">
    <property type="entry name" value="MCPsignal_dom"/>
</dbReference>
<feature type="domain" description="HAMP" evidence="6">
    <location>
        <begin position="95"/>
        <end position="148"/>
    </location>
</feature>
<evidence type="ECO:0000313" key="8">
    <source>
        <dbReference type="Proteomes" id="UP001162880"/>
    </source>
</evidence>
<dbReference type="Gene3D" id="1.10.8.500">
    <property type="entry name" value="HAMP domain in histidine kinase"/>
    <property type="match status" value="1"/>
</dbReference>
<comment type="similarity">
    <text evidence="2">Belongs to the methyl-accepting chemotaxis (MCP) protein family.</text>
</comment>
<keyword evidence="4" id="KW-0175">Coiled coil</keyword>
<dbReference type="InterPro" id="IPR003660">
    <property type="entry name" value="HAMP_dom"/>
</dbReference>
<feature type="coiled-coil region" evidence="4">
    <location>
        <begin position="151"/>
        <end position="178"/>
    </location>
</feature>
<accession>A0ABT0B3V9</accession>
<dbReference type="SUPFAM" id="SSF58104">
    <property type="entry name" value="Methyl-accepting chemotaxis protein (MCP) signaling domain"/>
    <property type="match status" value="1"/>
</dbReference>
<evidence type="ECO:0000256" key="3">
    <source>
        <dbReference type="PROSITE-ProRule" id="PRU00284"/>
    </source>
</evidence>
<dbReference type="SMART" id="SM00304">
    <property type="entry name" value="HAMP"/>
    <property type="match status" value="1"/>
</dbReference>
<feature type="domain" description="Methyl-accepting transducer" evidence="5">
    <location>
        <begin position="196"/>
        <end position="439"/>
    </location>
</feature>
<evidence type="ECO:0000256" key="2">
    <source>
        <dbReference type="ARBA" id="ARBA00029447"/>
    </source>
</evidence>
<dbReference type="Pfam" id="PF00672">
    <property type="entry name" value="HAMP"/>
    <property type="match status" value="1"/>
</dbReference>
<dbReference type="Gene3D" id="1.10.287.950">
    <property type="entry name" value="Methyl-accepting chemotaxis protein"/>
    <property type="match status" value="1"/>
</dbReference>
<gene>
    <name evidence="7" type="ORF">MTR64_13930</name>
</gene>
<evidence type="ECO:0000313" key="7">
    <source>
        <dbReference type="EMBL" id="MCJ2179668.1"/>
    </source>
</evidence>
<evidence type="ECO:0000256" key="4">
    <source>
        <dbReference type="SAM" id="Coils"/>
    </source>
</evidence>
<dbReference type="InterPro" id="IPR004090">
    <property type="entry name" value="Chemotax_Me-accpt_rcpt"/>
</dbReference>
<protein>
    <submittedName>
        <fullName evidence="7">Methyl-accepting chemotaxis protein</fullName>
    </submittedName>
</protein>
<dbReference type="PANTHER" id="PTHR32089">
    <property type="entry name" value="METHYL-ACCEPTING CHEMOTAXIS PROTEIN MCPB"/>
    <property type="match status" value="1"/>
</dbReference>
<keyword evidence="8" id="KW-1185">Reference proteome</keyword>
<evidence type="ECO:0000259" key="5">
    <source>
        <dbReference type="PROSITE" id="PS50111"/>
    </source>
</evidence>
<dbReference type="Proteomes" id="UP001162880">
    <property type="component" value="Unassembled WGS sequence"/>
</dbReference>
<dbReference type="EMBL" id="JALHLE010000021">
    <property type="protein sequence ID" value="MCJ2179668.1"/>
    <property type="molecule type" value="Genomic_DNA"/>
</dbReference>
<name>A0ABT0B3V9_9SPHN</name>